<dbReference type="HOGENOM" id="CLU_051078_2_1_9"/>
<organism evidence="9 10">
    <name type="scientific">Desulfitobacterium dichloroeliminans (strain LMG P-21439 / DCA1)</name>
    <dbReference type="NCBI Taxonomy" id="871963"/>
    <lineage>
        <taxon>Bacteria</taxon>
        <taxon>Bacillati</taxon>
        <taxon>Bacillota</taxon>
        <taxon>Clostridia</taxon>
        <taxon>Eubacteriales</taxon>
        <taxon>Desulfitobacteriaceae</taxon>
        <taxon>Desulfitobacterium</taxon>
    </lineage>
</organism>
<keyword evidence="3" id="KW-1003">Cell membrane</keyword>
<dbReference type="AlphaFoldDB" id="L0F687"/>
<sequence>MKIKEPMNALTHFVPFVAAWFGLVSLLLLSYGSLSKTITMAVYGLSVIGLYGTSSLYHALPCTPKKELILRKIDHMMIYILIGGSYTPVFYYGLEGAWRWAMLIAVWALALIGVLLKIWFINAPRYVSTAFYVTLGWIALVPIVQLVHNLPLGALIMMVVGGVMYTVGAIIYAAKIFRIPRLHLGFHEIFHIFIAAGTLIHFLMVLIYIVPMAS</sequence>
<accession>L0F687</accession>
<gene>
    <name evidence="9" type="ordered locus">Desdi_0954</name>
</gene>
<keyword evidence="4 8" id="KW-0812">Transmembrane</keyword>
<comment type="subcellular location">
    <subcellularLocation>
        <location evidence="1">Cell membrane</location>
        <topology evidence="1">Multi-pass membrane protein</topology>
    </subcellularLocation>
</comment>
<dbReference type="OrthoDB" id="9813689at2"/>
<proteinExistence type="inferred from homology"/>
<evidence type="ECO:0000256" key="4">
    <source>
        <dbReference type="ARBA" id="ARBA00022692"/>
    </source>
</evidence>
<keyword evidence="6 8" id="KW-0472">Membrane</keyword>
<name>L0F687_DESDL</name>
<keyword evidence="7" id="KW-0862">Zinc</keyword>
<dbReference type="eggNOG" id="COG1272">
    <property type="taxonomic scope" value="Bacteria"/>
</dbReference>
<dbReference type="EMBL" id="CP003344">
    <property type="protein sequence ID" value="AGA68473.1"/>
    <property type="molecule type" value="Genomic_DNA"/>
</dbReference>
<feature type="transmembrane region" description="Helical" evidence="8">
    <location>
        <begin position="127"/>
        <end position="148"/>
    </location>
</feature>
<feature type="transmembrane region" description="Helical" evidence="8">
    <location>
        <begin position="76"/>
        <end position="94"/>
    </location>
</feature>
<evidence type="ECO:0000256" key="5">
    <source>
        <dbReference type="ARBA" id="ARBA00022989"/>
    </source>
</evidence>
<feature type="binding site" evidence="7">
    <location>
        <position position="191"/>
    </location>
    <ligand>
        <name>Zn(2+)</name>
        <dbReference type="ChEBI" id="CHEBI:29105"/>
    </ligand>
</feature>
<feature type="transmembrane region" description="Helical" evidence="8">
    <location>
        <begin position="189"/>
        <end position="210"/>
    </location>
</feature>
<feature type="transmembrane region" description="Helical" evidence="8">
    <location>
        <begin position="100"/>
        <end position="120"/>
    </location>
</feature>
<keyword evidence="10" id="KW-1185">Reference proteome</keyword>
<evidence type="ECO:0000313" key="9">
    <source>
        <dbReference type="EMBL" id="AGA68473.1"/>
    </source>
</evidence>
<dbReference type="PANTHER" id="PTHR20855:SF3">
    <property type="entry name" value="LD03007P"/>
    <property type="match status" value="1"/>
</dbReference>
<dbReference type="GO" id="GO:0046872">
    <property type="term" value="F:metal ion binding"/>
    <property type="evidence" value="ECO:0007669"/>
    <property type="project" value="UniProtKB-KW"/>
</dbReference>
<evidence type="ECO:0000256" key="1">
    <source>
        <dbReference type="ARBA" id="ARBA00004651"/>
    </source>
</evidence>
<evidence type="ECO:0000256" key="3">
    <source>
        <dbReference type="ARBA" id="ARBA00022475"/>
    </source>
</evidence>
<evidence type="ECO:0000256" key="6">
    <source>
        <dbReference type="ARBA" id="ARBA00023136"/>
    </source>
</evidence>
<feature type="transmembrane region" description="Helical" evidence="8">
    <location>
        <begin position="12"/>
        <end position="34"/>
    </location>
</feature>
<evidence type="ECO:0000256" key="8">
    <source>
        <dbReference type="SAM" id="Phobius"/>
    </source>
</evidence>
<dbReference type="NCBIfam" id="TIGR01065">
    <property type="entry name" value="hlyIII"/>
    <property type="match status" value="1"/>
</dbReference>
<feature type="transmembrane region" description="Helical" evidence="8">
    <location>
        <begin position="154"/>
        <end position="177"/>
    </location>
</feature>
<protein>
    <submittedName>
        <fullName evidence="9">Channel protein, hemolysin III family</fullName>
    </submittedName>
</protein>
<comment type="similarity">
    <text evidence="2">Belongs to the UPF0073 (Hly-III) family.</text>
</comment>
<reference evidence="10" key="1">
    <citation type="submission" date="2012-02" db="EMBL/GenBank/DDBJ databases">
        <title>Complete sequence of Desulfitobacterium dichloroeliminans LMG P-21439.</title>
        <authorList>
            <person name="Lucas S."/>
            <person name="Han J."/>
            <person name="Lapidus A."/>
            <person name="Cheng J.-F."/>
            <person name="Goodwin L."/>
            <person name="Pitluck S."/>
            <person name="Peters L."/>
            <person name="Ovchinnikova G."/>
            <person name="Teshima H."/>
            <person name="Detter J.C."/>
            <person name="Han C."/>
            <person name="Tapia R."/>
            <person name="Land M."/>
            <person name="Hauser L."/>
            <person name="Kyrpides N."/>
            <person name="Ivanova N."/>
            <person name="Pagani I."/>
            <person name="Kruse T."/>
            <person name="de Vos W.M."/>
            <person name="Boon N."/>
            <person name="Smidt H."/>
            <person name="Woyke T."/>
        </authorList>
    </citation>
    <scope>NUCLEOTIDE SEQUENCE [LARGE SCALE GENOMIC DNA]</scope>
    <source>
        <strain evidence="10">LMG P-21439 / DCA1</strain>
    </source>
</reference>
<feature type="transmembrane region" description="Helical" evidence="8">
    <location>
        <begin position="40"/>
        <end position="60"/>
    </location>
</feature>
<evidence type="ECO:0000256" key="7">
    <source>
        <dbReference type="PIRSR" id="PIRSR604254-1"/>
    </source>
</evidence>
<dbReference type="STRING" id="871963.Desdi_0954"/>
<dbReference type="GO" id="GO:0005886">
    <property type="term" value="C:plasma membrane"/>
    <property type="evidence" value="ECO:0007669"/>
    <property type="project" value="UniProtKB-SubCell"/>
</dbReference>
<dbReference type="Proteomes" id="UP000010797">
    <property type="component" value="Chromosome"/>
</dbReference>
<dbReference type="RefSeq" id="WP_015261473.1">
    <property type="nucleotide sequence ID" value="NC_019903.1"/>
</dbReference>
<dbReference type="GO" id="GO:0140911">
    <property type="term" value="F:pore-forming activity"/>
    <property type="evidence" value="ECO:0007669"/>
    <property type="project" value="InterPro"/>
</dbReference>
<keyword evidence="7" id="KW-0479">Metal-binding</keyword>
<feature type="binding site" evidence="7">
    <location>
        <position position="58"/>
    </location>
    <ligand>
        <name>Zn(2+)</name>
        <dbReference type="ChEBI" id="CHEBI:29105"/>
    </ligand>
</feature>
<dbReference type="PANTHER" id="PTHR20855">
    <property type="entry name" value="ADIPOR/PROGESTIN RECEPTOR-RELATED"/>
    <property type="match status" value="1"/>
</dbReference>
<dbReference type="InterPro" id="IPR004254">
    <property type="entry name" value="AdipoR/HlyIII-related"/>
</dbReference>
<dbReference type="KEGG" id="ddl:Desdi_0954"/>
<keyword evidence="5 8" id="KW-1133">Transmembrane helix</keyword>
<evidence type="ECO:0000256" key="2">
    <source>
        <dbReference type="ARBA" id="ARBA00008488"/>
    </source>
</evidence>
<dbReference type="Pfam" id="PF03006">
    <property type="entry name" value="HlyIII"/>
    <property type="match status" value="1"/>
</dbReference>
<evidence type="ECO:0000313" key="10">
    <source>
        <dbReference type="Proteomes" id="UP000010797"/>
    </source>
</evidence>
<dbReference type="InterPro" id="IPR005744">
    <property type="entry name" value="Hy-lIII"/>
</dbReference>
<feature type="binding site" evidence="7">
    <location>
        <position position="187"/>
    </location>
    <ligand>
        <name>Zn(2+)</name>
        <dbReference type="ChEBI" id="CHEBI:29105"/>
    </ligand>
</feature>